<dbReference type="AlphaFoldDB" id="A0A1G8D280"/>
<dbReference type="Proteomes" id="UP000181870">
    <property type="component" value="Unassembled WGS sequence"/>
</dbReference>
<evidence type="ECO:0000313" key="1">
    <source>
        <dbReference type="EMBL" id="SDH51771.1"/>
    </source>
</evidence>
<proteinExistence type="predicted"/>
<accession>A0A1G8D280</accession>
<dbReference type="EMBL" id="FNDO01000007">
    <property type="protein sequence ID" value="SDH51771.1"/>
    <property type="molecule type" value="Genomic_DNA"/>
</dbReference>
<organism evidence="1 2">
    <name type="scientific">Bacteroides ovatus</name>
    <dbReference type="NCBI Taxonomy" id="28116"/>
    <lineage>
        <taxon>Bacteria</taxon>
        <taxon>Pseudomonadati</taxon>
        <taxon>Bacteroidota</taxon>
        <taxon>Bacteroidia</taxon>
        <taxon>Bacteroidales</taxon>
        <taxon>Bacteroidaceae</taxon>
        <taxon>Bacteroides</taxon>
    </lineage>
</organism>
<reference evidence="1 2" key="1">
    <citation type="submission" date="2016-10" db="EMBL/GenBank/DDBJ databases">
        <authorList>
            <person name="de Groot N.N."/>
        </authorList>
    </citation>
    <scope>NUCLEOTIDE SEQUENCE [LARGE SCALE GENOMIC DNA]</scope>
    <source>
        <strain evidence="1 2">NLAE-zl-C57</strain>
    </source>
</reference>
<evidence type="ECO:0000313" key="2">
    <source>
        <dbReference type="Proteomes" id="UP000181870"/>
    </source>
</evidence>
<sequence length="31" mass="3723">MLLRYAKLKIIYSCNVEKLIFDVNFLVSMQE</sequence>
<gene>
    <name evidence="1" type="ORF">SAMN05192582_100754</name>
</gene>
<protein>
    <submittedName>
        <fullName evidence="1">Uncharacterized protein</fullName>
    </submittedName>
</protein>
<name>A0A1G8D280_BACOV</name>